<feature type="transmembrane region" description="Helical" evidence="7">
    <location>
        <begin position="125"/>
        <end position="148"/>
    </location>
</feature>
<dbReference type="GO" id="GO:0005886">
    <property type="term" value="C:plasma membrane"/>
    <property type="evidence" value="ECO:0007669"/>
    <property type="project" value="UniProtKB-SubCell"/>
</dbReference>
<organism evidence="8 9">
    <name type="scientific">[Pantoea] beijingensis</name>
    <dbReference type="NCBI Taxonomy" id="1324864"/>
    <lineage>
        <taxon>Bacteria</taxon>
        <taxon>Pseudomonadati</taxon>
        <taxon>Pseudomonadota</taxon>
        <taxon>Gammaproteobacteria</taxon>
        <taxon>Enterobacterales</taxon>
        <taxon>Erwiniaceae</taxon>
        <taxon>Erwinia</taxon>
    </lineage>
</organism>
<feature type="transmembrane region" description="Helical" evidence="7">
    <location>
        <begin position="21"/>
        <end position="45"/>
    </location>
</feature>
<comment type="caution">
    <text evidence="8">The sequence shown here is derived from an EMBL/GenBank/DDBJ whole genome shotgun (WGS) entry which is preliminary data.</text>
</comment>
<protein>
    <recommendedName>
        <fullName evidence="10">Chromate transporter</fullName>
    </recommendedName>
</protein>
<dbReference type="InterPro" id="IPR052518">
    <property type="entry name" value="CHR_Transporter"/>
</dbReference>
<dbReference type="Proteomes" id="UP000288794">
    <property type="component" value="Unassembled WGS sequence"/>
</dbReference>
<dbReference type="EMBL" id="JMEE01000004">
    <property type="protein sequence ID" value="RWR03040.1"/>
    <property type="molecule type" value="Genomic_DNA"/>
</dbReference>
<keyword evidence="5 7" id="KW-1133">Transmembrane helix</keyword>
<keyword evidence="9" id="KW-1185">Reference proteome</keyword>
<evidence type="ECO:0000256" key="4">
    <source>
        <dbReference type="ARBA" id="ARBA00022692"/>
    </source>
</evidence>
<evidence type="ECO:0000256" key="7">
    <source>
        <dbReference type="SAM" id="Phobius"/>
    </source>
</evidence>
<feature type="transmembrane region" description="Helical" evidence="7">
    <location>
        <begin position="182"/>
        <end position="198"/>
    </location>
</feature>
<reference evidence="8 9" key="1">
    <citation type="submission" date="2014-04" db="EMBL/GenBank/DDBJ databases">
        <title>Draft genome sequence of Pantoea beijingensis strain LMG 27579, an emerging pathogen to Pleurotus eryngii with potential industrial application.</title>
        <authorList>
            <person name="Xu F."/>
            <person name="Liu Y."/>
            <person name="Wang S."/>
            <person name="Yin Y."/>
            <person name="Ma Y."/>
            <person name="Zhao S."/>
            <person name="Rong C."/>
        </authorList>
    </citation>
    <scope>NUCLEOTIDE SEQUENCE [LARGE SCALE GENOMIC DNA]</scope>
    <source>
        <strain evidence="8 9">LMG 27579</strain>
    </source>
</reference>
<dbReference type="Pfam" id="PF02417">
    <property type="entry name" value="Chromate_transp"/>
    <property type="match status" value="1"/>
</dbReference>
<evidence type="ECO:0008006" key="10">
    <source>
        <dbReference type="Google" id="ProtNLM"/>
    </source>
</evidence>
<feature type="transmembrane region" description="Helical" evidence="7">
    <location>
        <begin position="160"/>
        <end position="176"/>
    </location>
</feature>
<keyword evidence="4 7" id="KW-0812">Transmembrane</keyword>
<comment type="subcellular location">
    <subcellularLocation>
        <location evidence="1">Cell membrane</location>
        <topology evidence="1">Multi-pass membrane protein</topology>
    </subcellularLocation>
</comment>
<dbReference type="AlphaFoldDB" id="A0A443IGA2"/>
<evidence type="ECO:0000256" key="6">
    <source>
        <dbReference type="ARBA" id="ARBA00023136"/>
    </source>
</evidence>
<evidence type="ECO:0000256" key="1">
    <source>
        <dbReference type="ARBA" id="ARBA00004651"/>
    </source>
</evidence>
<comment type="similarity">
    <text evidence="2">Belongs to the chromate ion transporter (CHR) (TC 2.A.51) family.</text>
</comment>
<sequence length="212" mass="22875">MTIKVKSGRGDRKLQRQPRHPLSDWLLVMAVFARIGSTAFGGGSATIASMRQACLRHQWMDERQFVSTLVLSRLTPGISILAQALLIGRIAAGIPGMFAALTGLLAPALVITCGLTWLYEVIHDLPAVAGPLHTVVATAAGFTVALTLQLMRDVFRGQRIVMIMLVLLVYTALAFWVNNPLIVMASAIFLALLFPAVFDSPSSSSDKTDSDK</sequence>
<name>A0A443IGA2_9GAMM</name>
<accession>A0A443IGA2</accession>
<proteinExistence type="inferred from homology"/>
<evidence type="ECO:0000256" key="5">
    <source>
        <dbReference type="ARBA" id="ARBA00022989"/>
    </source>
</evidence>
<gene>
    <name evidence="8" type="ORF">ED28_04375</name>
</gene>
<evidence type="ECO:0000313" key="9">
    <source>
        <dbReference type="Proteomes" id="UP000288794"/>
    </source>
</evidence>
<feature type="transmembrane region" description="Helical" evidence="7">
    <location>
        <begin position="65"/>
        <end position="86"/>
    </location>
</feature>
<keyword evidence="3" id="KW-1003">Cell membrane</keyword>
<evidence type="ECO:0000313" key="8">
    <source>
        <dbReference type="EMBL" id="RWR03040.1"/>
    </source>
</evidence>
<feature type="transmembrane region" description="Helical" evidence="7">
    <location>
        <begin position="98"/>
        <end position="119"/>
    </location>
</feature>
<dbReference type="PANTHER" id="PTHR43663:SF1">
    <property type="entry name" value="CHROMATE TRANSPORTER"/>
    <property type="match status" value="1"/>
</dbReference>
<dbReference type="InterPro" id="IPR003370">
    <property type="entry name" value="Chromate_transpt"/>
</dbReference>
<dbReference type="GO" id="GO:0015109">
    <property type="term" value="F:chromate transmembrane transporter activity"/>
    <property type="evidence" value="ECO:0007669"/>
    <property type="project" value="InterPro"/>
</dbReference>
<evidence type="ECO:0000256" key="3">
    <source>
        <dbReference type="ARBA" id="ARBA00022475"/>
    </source>
</evidence>
<dbReference type="PANTHER" id="PTHR43663">
    <property type="entry name" value="CHROMATE TRANSPORT PROTEIN-RELATED"/>
    <property type="match status" value="1"/>
</dbReference>
<keyword evidence="6 7" id="KW-0472">Membrane</keyword>
<evidence type="ECO:0000256" key="2">
    <source>
        <dbReference type="ARBA" id="ARBA00005262"/>
    </source>
</evidence>